<feature type="non-terminal residue" evidence="1">
    <location>
        <position position="85"/>
    </location>
</feature>
<keyword evidence="2" id="KW-1185">Reference proteome</keyword>
<comment type="caution">
    <text evidence="1">The sequence shown here is derived from an EMBL/GenBank/DDBJ whole genome shotgun (WGS) entry which is preliminary data.</text>
</comment>
<reference evidence="1" key="1">
    <citation type="submission" date="2023-03" db="EMBL/GenBank/DDBJ databases">
        <authorList>
            <person name="Steffen K."/>
            <person name="Cardenas P."/>
        </authorList>
    </citation>
    <scope>NUCLEOTIDE SEQUENCE</scope>
</reference>
<accession>A0AA35TAA2</accession>
<proteinExistence type="predicted"/>
<gene>
    <name evidence="1" type="ORF">GBAR_LOCUS24358</name>
</gene>
<dbReference type="AlphaFoldDB" id="A0AA35TAA2"/>
<dbReference type="EMBL" id="CASHTH010003362">
    <property type="protein sequence ID" value="CAI8043878.1"/>
    <property type="molecule type" value="Genomic_DNA"/>
</dbReference>
<organism evidence="1 2">
    <name type="scientific">Geodia barretti</name>
    <name type="common">Barrett's horny sponge</name>
    <dbReference type="NCBI Taxonomy" id="519541"/>
    <lineage>
        <taxon>Eukaryota</taxon>
        <taxon>Metazoa</taxon>
        <taxon>Porifera</taxon>
        <taxon>Demospongiae</taxon>
        <taxon>Heteroscleromorpha</taxon>
        <taxon>Tetractinellida</taxon>
        <taxon>Astrophorina</taxon>
        <taxon>Geodiidae</taxon>
        <taxon>Geodia</taxon>
    </lineage>
</organism>
<feature type="non-terminal residue" evidence="1">
    <location>
        <position position="1"/>
    </location>
</feature>
<protein>
    <submittedName>
        <fullName evidence="1">Uncharacterized protein</fullName>
    </submittedName>
</protein>
<sequence length="85" mass="9465">WKAVGTPLQSNSYQAVLVTDGHKSFCLFIYNCDLLQTHGVAIGFSASGNFSFNHRKANTYSSNEVGCSNRPESDWNTLVYALHYD</sequence>
<evidence type="ECO:0000313" key="1">
    <source>
        <dbReference type="EMBL" id="CAI8043878.1"/>
    </source>
</evidence>
<name>A0AA35TAA2_GEOBA</name>
<dbReference type="Proteomes" id="UP001174909">
    <property type="component" value="Unassembled WGS sequence"/>
</dbReference>
<evidence type="ECO:0000313" key="2">
    <source>
        <dbReference type="Proteomes" id="UP001174909"/>
    </source>
</evidence>